<dbReference type="AlphaFoldDB" id="A0A024GNV4"/>
<proteinExistence type="predicted"/>
<name>A0A024GNV4_9STRA</name>
<sequence>MLCSPRISMWLRHHFFNMFYFQHFSIGDFIHFCLAGVIIQPNQDLELLQSRCWNRFRHKIRRHPAVFQVGGHLNNPFFACELTNLNLTSTCFDLTVDPSPPSCLSAS</sequence>
<protein>
    <submittedName>
        <fullName evidence="1">Uncharacterized protein</fullName>
    </submittedName>
</protein>
<organism evidence="1 2">
    <name type="scientific">Albugo candida</name>
    <dbReference type="NCBI Taxonomy" id="65357"/>
    <lineage>
        <taxon>Eukaryota</taxon>
        <taxon>Sar</taxon>
        <taxon>Stramenopiles</taxon>
        <taxon>Oomycota</taxon>
        <taxon>Peronosporomycetes</taxon>
        <taxon>Albuginales</taxon>
        <taxon>Albuginaceae</taxon>
        <taxon>Albugo</taxon>
    </lineage>
</organism>
<dbReference type="InParanoid" id="A0A024GNV4"/>
<evidence type="ECO:0000313" key="2">
    <source>
        <dbReference type="Proteomes" id="UP000053237"/>
    </source>
</evidence>
<keyword evidence="2" id="KW-1185">Reference proteome</keyword>
<reference evidence="1 2" key="1">
    <citation type="submission" date="2012-05" db="EMBL/GenBank/DDBJ databases">
        <title>Recombination and specialization in a pathogen metapopulation.</title>
        <authorList>
            <person name="Gardiner A."/>
            <person name="Kemen E."/>
            <person name="Schultz-Larsen T."/>
            <person name="MacLean D."/>
            <person name="Van Oosterhout C."/>
            <person name="Jones J.D.G."/>
        </authorList>
    </citation>
    <scope>NUCLEOTIDE SEQUENCE [LARGE SCALE GENOMIC DNA]</scope>
    <source>
        <strain evidence="1 2">Ac Nc2</strain>
    </source>
</reference>
<comment type="caution">
    <text evidence="1">The sequence shown here is derived from an EMBL/GenBank/DDBJ whole genome shotgun (WGS) entry which is preliminary data.</text>
</comment>
<dbReference type="EMBL" id="CAIX01000200">
    <property type="protein sequence ID" value="CCI48027.1"/>
    <property type="molecule type" value="Genomic_DNA"/>
</dbReference>
<dbReference type="Proteomes" id="UP000053237">
    <property type="component" value="Unassembled WGS sequence"/>
</dbReference>
<evidence type="ECO:0000313" key="1">
    <source>
        <dbReference type="EMBL" id="CCI48027.1"/>
    </source>
</evidence>
<gene>
    <name evidence="1" type="ORF">BN9_090700</name>
</gene>
<accession>A0A024GNV4</accession>